<protein>
    <submittedName>
        <fullName evidence="2">Uncharacterized protein</fullName>
    </submittedName>
</protein>
<evidence type="ECO:0000313" key="3">
    <source>
        <dbReference type="Proteomes" id="UP000735302"/>
    </source>
</evidence>
<keyword evidence="3" id="KW-1185">Reference proteome</keyword>
<dbReference type="Proteomes" id="UP000735302">
    <property type="component" value="Unassembled WGS sequence"/>
</dbReference>
<name>A0AAV3XUA6_9GAST</name>
<dbReference type="AlphaFoldDB" id="A0AAV3XUA6"/>
<feature type="compositionally biased region" description="Low complexity" evidence="1">
    <location>
        <begin position="240"/>
        <end position="252"/>
    </location>
</feature>
<gene>
    <name evidence="2" type="ORF">PoB_000040800</name>
</gene>
<accession>A0AAV3XUA6</accession>
<organism evidence="2 3">
    <name type="scientific">Plakobranchus ocellatus</name>
    <dbReference type="NCBI Taxonomy" id="259542"/>
    <lineage>
        <taxon>Eukaryota</taxon>
        <taxon>Metazoa</taxon>
        <taxon>Spiralia</taxon>
        <taxon>Lophotrochozoa</taxon>
        <taxon>Mollusca</taxon>
        <taxon>Gastropoda</taxon>
        <taxon>Heterobranchia</taxon>
        <taxon>Euthyneura</taxon>
        <taxon>Panpulmonata</taxon>
        <taxon>Sacoglossa</taxon>
        <taxon>Placobranchoidea</taxon>
        <taxon>Plakobranchidae</taxon>
        <taxon>Plakobranchus</taxon>
    </lineage>
</organism>
<reference evidence="2 3" key="1">
    <citation type="journal article" date="2021" name="Elife">
        <title>Chloroplast acquisition without the gene transfer in kleptoplastic sea slugs, Plakobranchus ocellatus.</title>
        <authorList>
            <person name="Maeda T."/>
            <person name="Takahashi S."/>
            <person name="Yoshida T."/>
            <person name="Shimamura S."/>
            <person name="Takaki Y."/>
            <person name="Nagai Y."/>
            <person name="Toyoda A."/>
            <person name="Suzuki Y."/>
            <person name="Arimoto A."/>
            <person name="Ishii H."/>
            <person name="Satoh N."/>
            <person name="Nishiyama T."/>
            <person name="Hasebe M."/>
            <person name="Maruyama T."/>
            <person name="Minagawa J."/>
            <person name="Obokata J."/>
            <person name="Shigenobu S."/>
        </authorList>
    </citation>
    <scope>NUCLEOTIDE SEQUENCE [LARGE SCALE GENOMIC DNA]</scope>
</reference>
<dbReference type="EMBL" id="BLXT01000055">
    <property type="protein sequence ID" value="GFN73902.1"/>
    <property type="molecule type" value="Genomic_DNA"/>
</dbReference>
<feature type="region of interest" description="Disordered" evidence="1">
    <location>
        <begin position="457"/>
        <end position="608"/>
    </location>
</feature>
<feature type="region of interest" description="Disordered" evidence="1">
    <location>
        <begin position="163"/>
        <end position="286"/>
    </location>
</feature>
<evidence type="ECO:0000313" key="2">
    <source>
        <dbReference type="EMBL" id="GFN73902.1"/>
    </source>
</evidence>
<proteinExistence type="predicted"/>
<feature type="compositionally biased region" description="Acidic residues" evidence="1">
    <location>
        <begin position="226"/>
        <end position="239"/>
    </location>
</feature>
<feature type="compositionally biased region" description="Basic and acidic residues" evidence="1">
    <location>
        <begin position="538"/>
        <end position="547"/>
    </location>
</feature>
<comment type="caution">
    <text evidence="2">The sequence shown here is derived from an EMBL/GenBank/DDBJ whole genome shotgun (WGS) entry which is preliminary data.</text>
</comment>
<sequence length="664" mass="71601">MLDNVYKAHSAEIIATLKGFSDIFIRDEKYWIFALFCDGISVTCYNLELSFSDSRTVRKNRDRRYISQIVTIQRAWRDFISNNKLKASPESSSAPTTTIIIDDATDVSPLSGGITTTTHIENPKNKKFSQKSTNIDSKISTIDTGAGLGKPGVGGIDIQAYPLADLTPGQDPHTLDSNLQPELSDHDDESSETESAIAGCAMTLLTPEENQGGGDHTPTGAQRADDDTEEETVEGDDDGTFTGHLPQQPQQPGSSLPAHSVTSNPEVAGSNPASDPEDISPVLPHISAPVPGIRPVLDSQEILSSLDDVRAARASPSRSSLGLGTASADADARSVASSDYSELGGPLKDLERDVAALDRESHRPGCANSNFSYLDDLYQSYDGSRGGGEGFFACGGRVGIDFLEQEDGPLEKKEHETEEEFDKRVRKVNLLSLAQEFAELKKRDAQACPIDHARGVAGRRSGSLVRAGSGSPRNTSLDRTAGYNRRTQSRSPGRFGVSRKGANLNATGSGLSHRPVSKSPGRATCTPGGMSGGGKAADLPRNHEKMLDQNTESEDLPVNEARRRGSSSDLPANMRPGKQKGGVSPGVMRKAVDGGGVGKDEDAAEGDGDFDVYNIESAMPEMSWEMVEKHIQERMRREVSISRIVDKRSPVYSVVWFRFDVWVF</sequence>
<evidence type="ECO:0000256" key="1">
    <source>
        <dbReference type="SAM" id="MobiDB-lite"/>
    </source>
</evidence>